<reference evidence="4" key="1">
    <citation type="submission" date="2021-01" db="EMBL/GenBank/DDBJ databases">
        <authorList>
            <person name="Corre E."/>
            <person name="Pelletier E."/>
            <person name="Niang G."/>
            <person name="Scheremetjew M."/>
            <person name="Finn R."/>
            <person name="Kale V."/>
            <person name="Holt S."/>
            <person name="Cochrane G."/>
            <person name="Meng A."/>
            <person name="Brown T."/>
            <person name="Cohen L."/>
        </authorList>
    </citation>
    <scope>NUCLEOTIDE SEQUENCE</scope>
    <source>
        <strain evidence="4">CCMP 769</strain>
    </source>
</reference>
<organism evidence="4">
    <name type="scientific">Rhodosorus marinus</name>
    <dbReference type="NCBI Taxonomy" id="101924"/>
    <lineage>
        <taxon>Eukaryota</taxon>
        <taxon>Rhodophyta</taxon>
        <taxon>Stylonematophyceae</taxon>
        <taxon>Stylonematales</taxon>
        <taxon>Stylonemataceae</taxon>
        <taxon>Rhodosorus</taxon>
    </lineage>
</organism>
<dbReference type="GO" id="GO:0051726">
    <property type="term" value="P:regulation of cell cycle"/>
    <property type="evidence" value="ECO:0007669"/>
    <property type="project" value="TreeGrafter"/>
</dbReference>
<dbReference type="Pfam" id="PF06584">
    <property type="entry name" value="DIRP"/>
    <property type="match status" value="1"/>
</dbReference>
<comment type="subcellular location">
    <subcellularLocation>
        <location evidence="1">Nucleus</location>
    </subcellularLocation>
</comment>
<dbReference type="GO" id="GO:0017053">
    <property type="term" value="C:transcription repressor complex"/>
    <property type="evidence" value="ECO:0007669"/>
    <property type="project" value="InterPro"/>
</dbReference>
<dbReference type="PANTHER" id="PTHR21689">
    <property type="entry name" value="LIN-9"/>
    <property type="match status" value="1"/>
</dbReference>
<evidence type="ECO:0000256" key="2">
    <source>
        <dbReference type="ARBA" id="ARBA00023242"/>
    </source>
</evidence>
<gene>
    <name evidence="4" type="ORF">RMAR00112_LOCUS11430</name>
</gene>
<proteinExistence type="predicted"/>
<dbReference type="AlphaFoldDB" id="A0A7S3ECP1"/>
<protein>
    <recommendedName>
        <fullName evidence="3">DIRP domain-containing protein</fullName>
    </recommendedName>
</protein>
<evidence type="ECO:0000259" key="3">
    <source>
        <dbReference type="SMART" id="SM01135"/>
    </source>
</evidence>
<dbReference type="SMART" id="SM01135">
    <property type="entry name" value="DIRP"/>
    <property type="match status" value="1"/>
</dbReference>
<dbReference type="GO" id="GO:0006357">
    <property type="term" value="P:regulation of transcription by RNA polymerase II"/>
    <property type="evidence" value="ECO:0007669"/>
    <property type="project" value="TreeGrafter"/>
</dbReference>
<dbReference type="GO" id="GO:0005654">
    <property type="term" value="C:nucleoplasm"/>
    <property type="evidence" value="ECO:0007669"/>
    <property type="project" value="TreeGrafter"/>
</dbReference>
<evidence type="ECO:0000313" key="4">
    <source>
        <dbReference type="EMBL" id="CAE0043457.1"/>
    </source>
</evidence>
<dbReference type="EMBL" id="HBHW01014762">
    <property type="protein sequence ID" value="CAE0043457.1"/>
    <property type="molecule type" value="Transcribed_RNA"/>
</dbReference>
<accession>A0A7S3ECP1</accession>
<dbReference type="InterPro" id="IPR010561">
    <property type="entry name" value="LIN-9/ALY1"/>
</dbReference>
<evidence type="ECO:0000256" key="1">
    <source>
        <dbReference type="ARBA" id="ARBA00004123"/>
    </source>
</evidence>
<name>A0A7S3ECP1_9RHOD</name>
<sequence>MEPVSKRLKFDEDDVSNAWTEGEIGIFFDSFKMHGMKGEVIATELGRRGFRRGRAEVEALFNAHRTYLSSSAASALGLFAVVVDAQRKPTAIESNADSEVLTYRTEDGLENTNIKSQDDPSIRRRPRKRRLQKHSKYDAMVTKLTDANSQVRNWLTNDLAVRWALAEWFYSTVEIQFFQWSEFSDALHTEMRIPKGTKLTRAEWGRVREAMCAMYPGGAKPRRLSPAFLAEERARLYSHVEKTRALGSMSLAVRERVLAKHPWDGLPRKAMVASASTNTPKRVRVSFSSMYIALVEDLDVGPIYSPSDIYSIPKAGLIPRLTMTPTNTSGQPAWIAPQSPSGMITSPHGIAASPPRPMEMNSGVTLELDLRQLAEVLTLLDTKKEHLVELWKLNNETHVLTDEHIRRCGALSELNSTLTPLTESLRGPVAAPANGSANATTSSTAIPALAKALARNSEVEEDQKALLVSCVEKCMAVLFRAASVVHSWHYPTDLNALVDSLGFNTDSNGAALNILKQAATQFNETVNDRDYMWYRHLAVER</sequence>
<dbReference type="PANTHER" id="PTHR21689:SF2">
    <property type="entry name" value="PROTEIN LIN-9 HOMOLOG"/>
    <property type="match status" value="1"/>
</dbReference>
<feature type="domain" description="DIRP" evidence="3">
    <location>
        <begin position="169"/>
        <end position="263"/>
    </location>
</feature>
<dbReference type="GO" id="GO:0006351">
    <property type="term" value="P:DNA-templated transcription"/>
    <property type="evidence" value="ECO:0007669"/>
    <property type="project" value="InterPro"/>
</dbReference>
<dbReference type="GO" id="GO:0003677">
    <property type="term" value="F:DNA binding"/>
    <property type="evidence" value="ECO:0007669"/>
    <property type="project" value="TreeGrafter"/>
</dbReference>
<keyword evidence="2" id="KW-0539">Nucleus</keyword>
<dbReference type="InterPro" id="IPR033471">
    <property type="entry name" value="DIRP"/>
</dbReference>